<name>A0A9W6RXQ2_9ACTN</name>
<keyword evidence="2" id="KW-1185">Reference proteome</keyword>
<dbReference type="RefSeq" id="WP_285568728.1">
    <property type="nucleotide sequence ID" value="NZ_BSTK01000002.1"/>
</dbReference>
<organism evidence="1 2">
    <name type="scientific">Actinoallomurus iriomotensis</name>
    <dbReference type="NCBI Taxonomy" id="478107"/>
    <lineage>
        <taxon>Bacteria</taxon>
        <taxon>Bacillati</taxon>
        <taxon>Actinomycetota</taxon>
        <taxon>Actinomycetes</taxon>
        <taxon>Streptosporangiales</taxon>
        <taxon>Thermomonosporaceae</taxon>
        <taxon>Actinoallomurus</taxon>
    </lineage>
</organism>
<evidence type="ECO:0000313" key="1">
    <source>
        <dbReference type="EMBL" id="GLY84000.1"/>
    </source>
</evidence>
<evidence type="ECO:0008006" key="3">
    <source>
        <dbReference type="Google" id="ProtNLM"/>
    </source>
</evidence>
<gene>
    <name evidence="1" type="ORF">Airi02_019290</name>
</gene>
<dbReference type="AlphaFoldDB" id="A0A9W6RXQ2"/>
<reference evidence="1" key="1">
    <citation type="submission" date="2023-03" db="EMBL/GenBank/DDBJ databases">
        <title>Actinoallomurus iriomotensis NBRC 103684.</title>
        <authorList>
            <person name="Ichikawa N."/>
            <person name="Sato H."/>
            <person name="Tonouchi N."/>
        </authorList>
    </citation>
    <scope>NUCLEOTIDE SEQUENCE</scope>
    <source>
        <strain evidence="1">NBRC 103684</strain>
    </source>
</reference>
<sequence>MTTIGEVAARYARVAVRNIGTEFPHATQQVVRWPGAASRPRELHPAFHGAYDWHSCVHMHWLAVRLLSDQPGEVNPEQIRGTLDCTLTARTIEAEAAHLRSFPAFERPYGWAWAVALAAACERCPDPAARPWAAALRPLTDTIEELALGWLDRAVAPVRHGVHTNTAFALALLHENGTALGRDRLVATIGKRAADWYGDDRDYPASWEPSGQDFLSPALCEADLMRRVLPAEQFPGWLTGFLPGLDDGRPQALFTPAQVNDANDGHQAHLYGLNLSRAWQFRLLAAALPATDPRVGPLRESATRHLDASLPHVTGKGFVSDHWLATFAFLALTA</sequence>
<comment type="caution">
    <text evidence="1">The sequence shown here is derived from an EMBL/GenBank/DDBJ whole genome shotgun (WGS) entry which is preliminary data.</text>
</comment>
<proteinExistence type="predicted"/>
<dbReference type="Proteomes" id="UP001165074">
    <property type="component" value="Unassembled WGS sequence"/>
</dbReference>
<dbReference type="Pfam" id="PF11199">
    <property type="entry name" value="DUF2891"/>
    <property type="match status" value="1"/>
</dbReference>
<protein>
    <recommendedName>
        <fullName evidence="3">DUF2891 domain-containing protein</fullName>
    </recommendedName>
</protein>
<accession>A0A9W6RXQ2</accession>
<dbReference type="EMBL" id="BSTK01000002">
    <property type="protein sequence ID" value="GLY84000.1"/>
    <property type="molecule type" value="Genomic_DNA"/>
</dbReference>
<evidence type="ECO:0000313" key="2">
    <source>
        <dbReference type="Proteomes" id="UP001165074"/>
    </source>
</evidence>
<dbReference type="InterPro" id="IPR021365">
    <property type="entry name" value="DUF2891"/>
</dbReference>